<comment type="similarity">
    <text evidence="1">Belongs to the GST superfamily. Zeta family.</text>
</comment>
<feature type="domain" description="GST N-terminal" evidence="2">
    <location>
        <begin position="18"/>
        <end position="100"/>
    </location>
</feature>
<dbReference type="SFLD" id="SFLDG00358">
    <property type="entry name" value="Main_(cytGST)"/>
    <property type="match status" value="1"/>
</dbReference>
<reference evidence="5" key="1">
    <citation type="journal article" date="2019" name="Int. J. Syst. Evol. Microbiol.">
        <title>The Global Catalogue of Microorganisms (GCM) 10K type strain sequencing project: providing services to taxonomists for standard genome sequencing and annotation.</title>
        <authorList>
            <consortium name="The Broad Institute Genomics Platform"/>
            <consortium name="The Broad Institute Genome Sequencing Center for Infectious Disease"/>
            <person name="Wu L."/>
            <person name="Ma J."/>
        </authorList>
    </citation>
    <scope>NUCLEOTIDE SEQUENCE [LARGE SCALE GENOMIC DNA]</scope>
    <source>
        <strain evidence="5">CCUG 56029</strain>
    </source>
</reference>
<dbReference type="InterPro" id="IPR010987">
    <property type="entry name" value="Glutathione-S-Trfase_C-like"/>
</dbReference>
<dbReference type="Pfam" id="PF13410">
    <property type="entry name" value="GST_C_2"/>
    <property type="match status" value="1"/>
</dbReference>
<dbReference type="SFLD" id="SFLDS00019">
    <property type="entry name" value="Glutathione_Transferase_(cytos"/>
    <property type="match status" value="1"/>
</dbReference>
<dbReference type="InterPro" id="IPR005955">
    <property type="entry name" value="GST_Zeta"/>
</dbReference>
<dbReference type="NCBIfam" id="TIGR01262">
    <property type="entry name" value="maiA"/>
    <property type="match status" value="1"/>
</dbReference>
<keyword evidence="4" id="KW-0413">Isomerase</keyword>
<sequence>MTAPGADSPALTPALRVEDATFYNYGRSSASFRVRIALGLKGLAPREIVDIDLRAGAQSSMDYRKIAPSGLVPAFDFGAQSYSQSLALIEWMDAAYPEPRLIPQDPLRAMAAREISYAIACDIHPVNNLRILKYLTGVLGVSENQKNDWYGHWVRQGFDGVEALLRRRSEDGPYCLGAEVTLADICLVPQVFNARRFNVDLTEYPRIVAVDAACNRLPAFSEARPQET</sequence>
<dbReference type="EC" id="5.2.1.2" evidence="4"/>
<protein>
    <submittedName>
        <fullName evidence="4">Maleylacetoacetate isomerase</fullName>
        <ecNumber evidence="4">5.2.1.2</ecNumber>
    </submittedName>
</protein>
<gene>
    <name evidence="4" type="primary">maiA</name>
    <name evidence="4" type="ORF">ACFSCT_04050</name>
</gene>
<evidence type="ECO:0000313" key="5">
    <source>
        <dbReference type="Proteomes" id="UP001597213"/>
    </source>
</evidence>
<proteinExistence type="inferred from homology"/>
<name>A0ABW4R3R4_9RHOB</name>
<dbReference type="InterPro" id="IPR040079">
    <property type="entry name" value="Glutathione_S-Trfase"/>
</dbReference>
<dbReference type="RefSeq" id="WP_379140291.1">
    <property type="nucleotide sequence ID" value="NZ_JBHUEN010000010.1"/>
</dbReference>
<evidence type="ECO:0000259" key="2">
    <source>
        <dbReference type="PROSITE" id="PS50404"/>
    </source>
</evidence>
<dbReference type="Proteomes" id="UP001597213">
    <property type="component" value="Unassembled WGS sequence"/>
</dbReference>
<dbReference type="Pfam" id="PF13409">
    <property type="entry name" value="GST_N_2"/>
    <property type="match status" value="1"/>
</dbReference>
<dbReference type="InterPro" id="IPR034330">
    <property type="entry name" value="GST_Zeta_C"/>
</dbReference>
<evidence type="ECO:0000313" key="4">
    <source>
        <dbReference type="EMBL" id="MFD1880886.1"/>
    </source>
</evidence>
<dbReference type="InterPro" id="IPR036282">
    <property type="entry name" value="Glutathione-S-Trfase_C_sf"/>
</dbReference>
<dbReference type="InterPro" id="IPR004045">
    <property type="entry name" value="Glutathione_S-Trfase_N"/>
</dbReference>
<dbReference type="PANTHER" id="PTHR42673">
    <property type="entry name" value="MALEYLACETOACETATE ISOMERASE"/>
    <property type="match status" value="1"/>
</dbReference>
<accession>A0ABW4R3R4</accession>
<dbReference type="CDD" id="cd03191">
    <property type="entry name" value="GST_C_Zeta"/>
    <property type="match status" value="1"/>
</dbReference>
<dbReference type="PANTHER" id="PTHR42673:SF4">
    <property type="entry name" value="MALEYLACETOACETATE ISOMERASE"/>
    <property type="match status" value="1"/>
</dbReference>
<keyword evidence="5" id="KW-1185">Reference proteome</keyword>
<dbReference type="PROSITE" id="PS50404">
    <property type="entry name" value="GST_NTER"/>
    <property type="match status" value="1"/>
</dbReference>
<dbReference type="SUPFAM" id="SSF52833">
    <property type="entry name" value="Thioredoxin-like"/>
    <property type="match status" value="1"/>
</dbReference>
<evidence type="ECO:0000256" key="1">
    <source>
        <dbReference type="ARBA" id="ARBA00010007"/>
    </source>
</evidence>
<organism evidence="4 5">
    <name type="scientific">Paracoccus pacificus</name>
    <dbReference type="NCBI Taxonomy" id="1463598"/>
    <lineage>
        <taxon>Bacteria</taxon>
        <taxon>Pseudomonadati</taxon>
        <taxon>Pseudomonadota</taxon>
        <taxon>Alphaproteobacteria</taxon>
        <taxon>Rhodobacterales</taxon>
        <taxon>Paracoccaceae</taxon>
        <taxon>Paracoccus</taxon>
    </lineage>
</organism>
<comment type="caution">
    <text evidence="4">The sequence shown here is derived from an EMBL/GenBank/DDBJ whole genome shotgun (WGS) entry which is preliminary data.</text>
</comment>
<dbReference type="SUPFAM" id="SSF47616">
    <property type="entry name" value="GST C-terminal domain-like"/>
    <property type="match status" value="1"/>
</dbReference>
<evidence type="ECO:0000259" key="3">
    <source>
        <dbReference type="PROSITE" id="PS50405"/>
    </source>
</evidence>
<feature type="domain" description="GST C-terminal" evidence="3">
    <location>
        <begin position="105"/>
        <end position="228"/>
    </location>
</feature>
<dbReference type="InterPro" id="IPR036249">
    <property type="entry name" value="Thioredoxin-like_sf"/>
</dbReference>
<dbReference type="PROSITE" id="PS50405">
    <property type="entry name" value="GST_CTER"/>
    <property type="match status" value="1"/>
</dbReference>
<dbReference type="Gene3D" id="3.40.30.10">
    <property type="entry name" value="Glutaredoxin"/>
    <property type="match status" value="1"/>
</dbReference>
<dbReference type="Gene3D" id="1.20.1050.10">
    <property type="match status" value="1"/>
</dbReference>
<dbReference type="EMBL" id="JBHUEN010000010">
    <property type="protein sequence ID" value="MFD1880886.1"/>
    <property type="molecule type" value="Genomic_DNA"/>
</dbReference>
<dbReference type="GO" id="GO:0016034">
    <property type="term" value="F:maleylacetoacetate isomerase activity"/>
    <property type="evidence" value="ECO:0007669"/>
    <property type="project" value="UniProtKB-EC"/>
</dbReference>